<feature type="active site" description="Proton donor" evidence="2">
    <location>
        <position position="55"/>
    </location>
</feature>
<dbReference type="NCBIfam" id="TIGR02258">
    <property type="entry name" value="2_5_ligase"/>
    <property type="match status" value="1"/>
</dbReference>
<dbReference type="GO" id="GO:0008664">
    <property type="term" value="F:RNA 2',3'-cyclic 3'-phosphodiesterase activity"/>
    <property type="evidence" value="ECO:0007669"/>
    <property type="project" value="UniProtKB-EC"/>
</dbReference>
<comment type="function">
    <text evidence="2">Hydrolyzes RNA 2',3'-cyclic phosphodiester to an RNA 2'-phosphomonoester.</text>
</comment>
<comment type="similarity">
    <text evidence="2">Belongs to the 2H phosphoesterase superfamily. ThpR family.</text>
</comment>
<dbReference type="EMBL" id="QASA01000001">
    <property type="protein sequence ID" value="RDC64838.1"/>
    <property type="molecule type" value="Genomic_DNA"/>
</dbReference>
<dbReference type="EC" id="3.1.4.58" evidence="2"/>
<keyword evidence="1 2" id="KW-0378">Hydrolase</keyword>
<feature type="short sequence motif" description="HXTX 2" evidence="2">
    <location>
        <begin position="138"/>
        <end position="141"/>
    </location>
</feature>
<reference evidence="3 4" key="1">
    <citation type="submission" date="2018-04" db="EMBL/GenBank/DDBJ databases">
        <title>Adhaeribacter sp. HMF7616 genome sequencing and assembly.</title>
        <authorList>
            <person name="Kang H."/>
            <person name="Kang J."/>
            <person name="Cha I."/>
            <person name="Kim H."/>
            <person name="Joh K."/>
        </authorList>
    </citation>
    <scope>NUCLEOTIDE SEQUENCE [LARGE SCALE GENOMIC DNA]</scope>
    <source>
        <strain evidence="3 4">HMF7616</strain>
    </source>
</reference>
<evidence type="ECO:0000313" key="3">
    <source>
        <dbReference type="EMBL" id="RDC64838.1"/>
    </source>
</evidence>
<dbReference type="Proteomes" id="UP000253919">
    <property type="component" value="Unassembled WGS sequence"/>
</dbReference>
<organism evidence="3 4">
    <name type="scientific">Adhaeribacter pallidiroseus</name>
    <dbReference type="NCBI Taxonomy" id="2072847"/>
    <lineage>
        <taxon>Bacteria</taxon>
        <taxon>Pseudomonadati</taxon>
        <taxon>Bacteroidota</taxon>
        <taxon>Cytophagia</taxon>
        <taxon>Cytophagales</taxon>
        <taxon>Hymenobacteraceae</taxon>
        <taxon>Adhaeribacter</taxon>
    </lineage>
</organism>
<evidence type="ECO:0000256" key="2">
    <source>
        <dbReference type="HAMAP-Rule" id="MF_01940"/>
    </source>
</evidence>
<dbReference type="InterPro" id="IPR009097">
    <property type="entry name" value="Cyclic_Pdiesterase"/>
</dbReference>
<comment type="catalytic activity">
    <reaction evidence="2">
        <text>a 3'-end 2',3'-cyclophospho-ribonucleotide-RNA + H2O = a 3'-end 2'-phospho-ribonucleotide-RNA + H(+)</text>
        <dbReference type="Rhea" id="RHEA:11828"/>
        <dbReference type="Rhea" id="RHEA-COMP:10464"/>
        <dbReference type="Rhea" id="RHEA-COMP:17353"/>
        <dbReference type="ChEBI" id="CHEBI:15377"/>
        <dbReference type="ChEBI" id="CHEBI:15378"/>
        <dbReference type="ChEBI" id="CHEBI:83064"/>
        <dbReference type="ChEBI" id="CHEBI:173113"/>
        <dbReference type="EC" id="3.1.4.58"/>
    </reaction>
</comment>
<protein>
    <recommendedName>
        <fullName evidence="2">RNA 2',3'-cyclic phosphodiesterase</fullName>
        <shortName evidence="2">RNA 2',3'-CPDase</shortName>
        <ecNumber evidence="2">3.1.4.58</ecNumber>
    </recommendedName>
</protein>
<feature type="active site" description="Proton acceptor" evidence="2">
    <location>
        <position position="138"/>
    </location>
</feature>
<dbReference type="GO" id="GO:0004113">
    <property type="term" value="F:2',3'-cyclic-nucleotide 3'-phosphodiesterase activity"/>
    <property type="evidence" value="ECO:0007669"/>
    <property type="project" value="InterPro"/>
</dbReference>
<comment type="caution">
    <text evidence="3">The sequence shown here is derived from an EMBL/GenBank/DDBJ whole genome shotgun (WGS) entry which is preliminary data.</text>
</comment>
<proteinExistence type="inferred from homology"/>
<feature type="short sequence motif" description="HXTX 1" evidence="2">
    <location>
        <begin position="55"/>
        <end position="58"/>
    </location>
</feature>
<dbReference type="PANTHER" id="PTHR35561:SF1">
    <property type="entry name" value="RNA 2',3'-CYCLIC PHOSPHODIESTERASE"/>
    <property type="match status" value="1"/>
</dbReference>
<dbReference type="InterPro" id="IPR004175">
    <property type="entry name" value="RNA_CPDase"/>
</dbReference>
<dbReference type="RefSeq" id="WP_233507615.1">
    <property type="nucleotide sequence ID" value="NZ_QASA01000001.1"/>
</dbReference>
<dbReference type="HAMAP" id="MF_01940">
    <property type="entry name" value="RNA_CPDase"/>
    <property type="match status" value="1"/>
</dbReference>
<dbReference type="Pfam" id="PF13563">
    <property type="entry name" value="2_5_RNA_ligase2"/>
    <property type="match status" value="1"/>
</dbReference>
<dbReference type="PANTHER" id="PTHR35561">
    <property type="entry name" value="RNA 2',3'-CYCLIC PHOSPHODIESTERASE"/>
    <property type="match status" value="1"/>
</dbReference>
<evidence type="ECO:0000256" key="1">
    <source>
        <dbReference type="ARBA" id="ARBA00022801"/>
    </source>
</evidence>
<sequence length="195" mass="21943">MNTSIFPEQAPAFMILTQRLFIAVPVPDNLKLFFQEQLLHYTSHAIRLVPWDNLHLTVHFLGETPADNLESIVTILQTVAARTEAFTLHLECLEPGPKPNSPRLIWARFAAHPAFTALCTAITTQLGVKPGSQDYIPHITLARFRKDVAKPTALPIKNLKNQQISLPVNSLALWQSELKSPHPEYRILVRHPLAP</sequence>
<keyword evidence="4" id="KW-1185">Reference proteome</keyword>
<gene>
    <name evidence="3" type="ORF">AHMF7616_03459</name>
</gene>
<accession>A0A369QRM1</accession>
<dbReference type="Gene3D" id="3.90.1140.10">
    <property type="entry name" value="Cyclic phosphodiesterase"/>
    <property type="match status" value="1"/>
</dbReference>
<name>A0A369QRM1_9BACT</name>
<dbReference type="AlphaFoldDB" id="A0A369QRM1"/>
<dbReference type="SUPFAM" id="SSF55144">
    <property type="entry name" value="LigT-like"/>
    <property type="match status" value="1"/>
</dbReference>
<evidence type="ECO:0000313" key="4">
    <source>
        <dbReference type="Proteomes" id="UP000253919"/>
    </source>
</evidence>